<dbReference type="RefSeq" id="XP_039134287.1">
    <property type="nucleotide sequence ID" value="XM_039278353.1"/>
</dbReference>
<evidence type="ECO:0000256" key="6">
    <source>
        <dbReference type="ARBA" id="ARBA00022801"/>
    </source>
</evidence>
<evidence type="ECO:0000313" key="10">
    <source>
        <dbReference type="RefSeq" id="XP_039134287.1"/>
    </source>
</evidence>
<evidence type="ECO:0000256" key="4">
    <source>
        <dbReference type="ARBA" id="ARBA00022722"/>
    </source>
</evidence>
<protein>
    <submittedName>
        <fullName evidence="10">Protein ALP1-like</fullName>
    </submittedName>
</protein>
<dbReference type="PANTHER" id="PTHR22930:SF259">
    <property type="entry name" value="OS08G0106900 PROTEIN"/>
    <property type="match status" value="1"/>
</dbReference>
<name>A0AB40C3G3_DIOCR</name>
<keyword evidence="6" id="KW-0378">Hydrolase</keyword>
<comment type="cofactor">
    <cofactor evidence="1">
        <name>a divalent metal cation</name>
        <dbReference type="ChEBI" id="CHEBI:60240"/>
    </cofactor>
</comment>
<gene>
    <name evidence="10" type="primary">LOC120271676</name>
</gene>
<evidence type="ECO:0000313" key="9">
    <source>
        <dbReference type="Proteomes" id="UP001515500"/>
    </source>
</evidence>
<dbReference type="PANTHER" id="PTHR22930">
    <property type="match status" value="1"/>
</dbReference>
<comment type="similarity">
    <text evidence="3">Belongs to the HARBI1 family.</text>
</comment>
<comment type="subcellular location">
    <subcellularLocation>
        <location evidence="2">Nucleus</location>
    </subcellularLocation>
</comment>
<evidence type="ECO:0000256" key="2">
    <source>
        <dbReference type="ARBA" id="ARBA00004123"/>
    </source>
</evidence>
<reference evidence="10" key="1">
    <citation type="submission" date="2025-08" db="UniProtKB">
        <authorList>
            <consortium name="RefSeq"/>
        </authorList>
    </citation>
    <scope>IDENTIFICATION</scope>
</reference>
<keyword evidence="9" id="KW-1185">Reference proteome</keyword>
<dbReference type="GO" id="GO:0016787">
    <property type="term" value="F:hydrolase activity"/>
    <property type="evidence" value="ECO:0007669"/>
    <property type="project" value="UniProtKB-KW"/>
</dbReference>
<feature type="domain" description="DDE Tnp4" evidence="8">
    <location>
        <begin position="3"/>
        <end position="147"/>
    </location>
</feature>
<organism evidence="9 10">
    <name type="scientific">Dioscorea cayennensis subsp. rotundata</name>
    <name type="common">White Guinea yam</name>
    <name type="synonym">Dioscorea rotundata</name>
    <dbReference type="NCBI Taxonomy" id="55577"/>
    <lineage>
        <taxon>Eukaryota</taxon>
        <taxon>Viridiplantae</taxon>
        <taxon>Streptophyta</taxon>
        <taxon>Embryophyta</taxon>
        <taxon>Tracheophyta</taxon>
        <taxon>Spermatophyta</taxon>
        <taxon>Magnoliopsida</taxon>
        <taxon>Liliopsida</taxon>
        <taxon>Dioscoreales</taxon>
        <taxon>Dioscoreaceae</taxon>
        <taxon>Dioscorea</taxon>
    </lineage>
</organism>
<keyword evidence="4" id="KW-0540">Nuclease</keyword>
<proteinExistence type="inferred from homology"/>
<accession>A0AB40C3G3</accession>
<dbReference type="GO" id="GO:0004518">
    <property type="term" value="F:nuclease activity"/>
    <property type="evidence" value="ECO:0007669"/>
    <property type="project" value="UniProtKB-KW"/>
</dbReference>
<evidence type="ECO:0000259" key="8">
    <source>
        <dbReference type="Pfam" id="PF13359"/>
    </source>
</evidence>
<keyword evidence="7" id="KW-0539">Nucleus</keyword>
<evidence type="ECO:0000256" key="3">
    <source>
        <dbReference type="ARBA" id="ARBA00006958"/>
    </source>
</evidence>
<keyword evidence="5" id="KW-0479">Metal-binding</keyword>
<dbReference type="GO" id="GO:0046872">
    <property type="term" value="F:metal ion binding"/>
    <property type="evidence" value="ECO:0007669"/>
    <property type="project" value="UniProtKB-KW"/>
</dbReference>
<dbReference type="AlphaFoldDB" id="A0AB40C3G3"/>
<evidence type="ECO:0000256" key="5">
    <source>
        <dbReference type="ARBA" id="ARBA00022723"/>
    </source>
</evidence>
<dbReference type="GO" id="GO:0005634">
    <property type="term" value="C:nucleus"/>
    <property type="evidence" value="ECO:0007669"/>
    <property type="project" value="UniProtKB-SubCell"/>
</dbReference>
<dbReference type="Pfam" id="PF13359">
    <property type="entry name" value="DDE_Tnp_4"/>
    <property type="match status" value="1"/>
</dbReference>
<dbReference type="InterPro" id="IPR027806">
    <property type="entry name" value="HARBI1_dom"/>
</dbReference>
<sequence>MVSSFRSRNGFPTQNVLAVVDFDLNFTYVLAGWEESAHDSMVLRDALQRPNDLKVPQGKCFLVDAGYATRPGFIAPFRGVRYHLKEFGSHIHETPKELFNHRYSSAWTSVERAFGSLKSQYKILTSRPFFPYSTQVDLVIACCNLHNIIIRHGGDRLIPSEGEWEQEMRVHTSRRGQHEDVRE</sequence>
<evidence type="ECO:0000256" key="1">
    <source>
        <dbReference type="ARBA" id="ARBA00001968"/>
    </source>
</evidence>
<dbReference type="Proteomes" id="UP001515500">
    <property type="component" value="Chromosome 11"/>
</dbReference>
<evidence type="ECO:0000256" key="7">
    <source>
        <dbReference type="ARBA" id="ARBA00023242"/>
    </source>
</evidence>
<dbReference type="InterPro" id="IPR045249">
    <property type="entry name" value="HARBI1-like"/>
</dbReference>
<dbReference type="GeneID" id="120271676"/>